<keyword evidence="4" id="KW-0812">Transmembrane</keyword>
<feature type="repeat" description="PPR" evidence="2">
    <location>
        <begin position="351"/>
        <end position="385"/>
    </location>
</feature>
<feature type="repeat" description="PPR" evidence="2">
    <location>
        <begin position="316"/>
        <end position="350"/>
    </location>
</feature>
<reference evidence="5 6" key="1">
    <citation type="submission" date="2024-02" db="EMBL/GenBank/DDBJ databases">
        <authorList>
            <person name="Chen Y."/>
            <person name="Shah S."/>
            <person name="Dougan E. K."/>
            <person name="Thang M."/>
            <person name="Chan C."/>
        </authorList>
    </citation>
    <scope>NUCLEOTIDE SEQUENCE [LARGE SCALE GENOMIC DNA]</scope>
</reference>
<dbReference type="NCBIfam" id="TIGR00756">
    <property type="entry name" value="PPR"/>
    <property type="match status" value="5"/>
</dbReference>
<dbReference type="Proteomes" id="UP001642484">
    <property type="component" value="Unassembled WGS sequence"/>
</dbReference>
<evidence type="ECO:0000313" key="5">
    <source>
        <dbReference type="EMBL" id="CAK9008926.1"/>
    </source>
</evidence>
<evidence type="ECO:0000256" key="4">
    <source>
        <dbReference type="SAM" id="Phobius"/>
    </source>
</evidence>
<gene>
    <name evidence="5" type="ORF">CCMP2556_LOCUS9445</name>
</gene>
<feature type="repeat" description="PPR" evidence="2">
    <location>
        <begin position="421"/>
        <end position="455"/>
    </location>
</feature>
<dbReference type="Gene3D" id="1.25.40.10">
    <property type="entry name" value="Tetratricopeptide repeat domain"/>
    <property type="match status" value="6"/>
</dbReference>
<keyword evidence="4" id="KW-0472">Membrane</keyword>
<organism evidence="5 6">
    <name type="scientific">Durusdinium trenchii</name>
    <dbReference type="NCBI Taxonomy" id="1381693"/>
    <lineage>
        <taxon>Eukaryota</taxon>
        <taxon>Sar</taxon>
        <taxon>Alveolata</taxon>
        <taxon>Dinophyceae</taxon>
        <taxon>Suessiales</taxon>
        <taxon>Symbiodiniaceae</taxon>
        <taxon>Durusdinium</taxon>
    </lineage>
</organism>
<feature type="repeat" description="PPR" evidence="2">
    <location>
        <begin position="705"/>
        <end position="739"/>
    </location>
</feature>
<evidence type="ECO:0000313" key="6">
    <source>
        <dbReference type="Proteomes" id="UP001642484"/>
    </source>
</evidence>
<keyword evidence="4" id="KW-1133">Transmembrane helix</keyword>
<proteinExistence type="predicted"/>
<keyword evidence="1" id="KW-0677">Repeat</keyword>
<dbReference type="SUPFAM" id="SSF81901">
    <property type="entry name" value="HCP-like"/>
    <property type="match status" value="2"/>
</dbReference>
<feature type="repeat" description="PPR" evidence="2">
    <location>
        <begin position="740"/>
        <end position="774"/>
    </location>
</feature>
<comment type="caution">
    <text evidence="5">The sequence shown here is derived from an EMBL/GenBank/DDBJ whole genome shotgun (WGS) entry which is preliminary data.</text>
</comment>
<protein>
    <submittedName>
        <fullName evidence="5">Uncharacterized protein</fullName>
    </submittedName>
</protein>
<feature type="transmembrane region" description="Helical" evidence="4">
    <location>
        <begin position="880"/>
        <end position="900"/>
    </location>
</feature>
<evidence type="ECO:0000256" key="3">
    <source>
        <dbReference type="SAM" id="MobiDB-lite"/>
    </source>
</evidence>
<accession>A0ABP0J3J5</accession>
<dbReference type="PANTHER" id="PTHR47447:SF17">
    <property type="entry name" value="OS12G0638900 PROTEIN"/>
    <property type="match status" value="1"/>
</dbReference>
<dbReference type="InterPro" id="IPR002885">
    <property type="entry name" value="PPR_rpt"/>
</dbReference>
<dbReference type="InterPro" id="IPR011990">
    <property type="entry name" value="TPR-like_helical_dom_sf"/>
</dbReference>
<sequence>MVCVWRWSPTLRRRRLPRPSAAVAALFVWVALRMLGVGFVSGRLHSTWSRTARAVQFDDKINLPTPRPIHDPSEAGDWEEGGKAAEGPDDGLPRWFLELNVAGFEPDLKFYGKFIQEAATRGDLRAAERWLQNAKRAQVEPDGDIYRFLCLAASKSDLAAAAKYGTKASQLGTQLDQSLLASLLSQAVDENQLPLVEAFASLLSPSNDPSNVSVYESVLRAAAAQRDFHAADRWLRRAEEERVALGLQVVVALMDAAACEGNLTMAEAFFKYAKDSGIQHEMASYNILIKAAAEARLPEAGEYWYFQARKENLQASLITYTSLIRGFARAGDLSGAESWLRQADAEGLQLDIQIFTAVMDAAARKGNHSAAEYWYRESVDRGGRPNVVTFNTLISAASRAGDTRSAERWFHTCEDAGLVPNIKTFNILMNAAAKRNDLNATEHWFQVALTKGVKPDAAMLQTLLTTVVHHGDEVAASRWYYTAKKRSVQLSSSSVGSVAIAAARKGQLEFARSIVEDGYQQMGLEFDLRTYIALAQESSKQGLLNETQSWQKLAKKHGLPEDIAFYDAVLTACAKSPYVKASHRLAVETFERAQQAPVKLRLTTFNAMINAVGREGLRLAERWFAKTIEAGLRPDRVTFTIMVSVAAKHRDLQSAEGWFRAAQDAGIKADVVMYSALLDAAAKTGKPDLADEWFKELLAQGLIPDTVAYTTLMEAHARAGEMTRARGYFAEMESFEQKPTVESYSAIINGYARLGNLESAAKWFGDMERKGLIATVIQFNQLLRACAESSSSAPDERKAFAEEVGPVMTRSDTRAVRFGPFSFVSWPEKRFRFGLASSFRCFTMCCFVMREACSMHWTRHAKQWMDHVRKRRQMMRFKKGFAGTEGLFLAIIYLWGTLILPNFMPC</sequence>
<dbReference type="EMBL" id="CAXAMN010004391">
    <property type="protein sequence ID" value="CAK9008926.1"/>
    <property type="molecule type" value="Genomic_DNA"/>
</dbReference>
<dbReference type="Pfam" id="PF13041">
    <property type="entry name" value="PPR_2"/>
    <property type="match status" value="2"/>
</dbReference>
<feature type="region of interest" description="Disordered" evidence="3">
    <location>
        <begin position="63"/>
        <end position="89"/>
    </location>
</feature>
<dbReference type="PROSITE" id="PS51375">
    <property type="entry name" value="PPR"/>
    <property type="match status" value="7"/>
</dbReference>
<name>A0ABP0J3J5_9DINO</name>
<dbReference type="PANTHER" id="PTHR47447">
    <property type="entry name" value="OS03G0856100 PROTEIN"/>
    <property type="match status" value="1"/>
</dbReference>
<feature type="transmembrane region" description="Helical" evidence="4">
    <location>
        <begin position="21"/>
        <end position="40"/>
    </location>
</feature>
<keyword evidence="6" id="KW-1185">Reference proteome</keyword>
<feature type="repeat" description="PPR" evidence="2">
    <location>
        <begin position="670"/>
        <end position="704"/>
    </location>
</feature>
<evidence type="ECO:0000256" key="2">
    <source>
        <dbReference type="PROSITE-ProRule" id="PRU00708"/>
    </source>
</evidence>
<feature type="repeat" description="PPR" evidence="2">
    <location>
        <begin position="386"/>
        <end position="420"/>
    </location>
</feature>
<dbReference type="Pfam" id="PF01535">
    <property type="entry name" value="PPR"/>
    <property type="match status" value="3"/>
</dbReference>
<evidence type="ECO:0000256" key="1">
    <source>
        <dbReference type="ARBA" id="ARBA00022737"/>
    </source>
</evidence>